<dbReference type="InterPro" id="IPR027806">
    <property type="entry name" value="HARBI1_dom"/>
</dbReference>
<dbReference type="Proteomes" id="UP000887565">
    <property type="component" value="Unplaced"/>
</dbReference>
<evidence type="ECO:0000256" key="1">
    <source>
        <dbReference type="ARBA" id="ARBA00001968"/>
    </source>
</evidence>
<dbReference type="WBParaSite" id="nRc.2.0.1.t04236-RA">
    <property type="protein sequence ID" value="nRc.2.0.1.t04236-RA"/>
    <property type="gene ID" value="nRc.2.0.1.g04236"/>
</dbReference>
<keyword evidence="4" id="KW-1185">Reference proteome</keyword>
<protein>
    <submittedName>
        <fullName evidence="5">DDE Tnp4 domain-containing protein</fullName>
    </submittedName>
</protein>
<accession>A0A915HRT2</accession>
<evidence type="ECO:0000256" key="2">
    <source>
        <dbReference type="ARBA" id="ARBA00022723"/>
    </source>
</evidence>
<dbReference type="GO" id="GO:0046872">
    <property type="term" value="F:metal ion binding"/>
    <property type="evidence" value="ECO:0007669"/>
    <property type="project" value="UniProtKB-KW"/>
</dbReference>
<proteinExistence type="predicted"/>
<reference evidence="5" key="1">
    <citation type="submission" date="2022-11" db="UniProtKB">
        <authorList>
            <consortium name="WormBaseParasite"/>
        </authorList>
    </citation>
    <scope>IDENTIFICATION</scope>
</reference>
<evidence type="ECO:0000313" key="5">
    <source>
        <dbReference type="WBParaSite" id="nRc.2.0.1.t04236-RA"/>
    </source>
</evidence>
<keyword evidence="2" id="KW-0479">Metal-binding</keyword>
<sequence length="193" mass="21507">MQQGLLHNFLKSCFPRAPKHDVPFGKIAVAVALTSSFSSSSSGMVYTGPDRWCLRNFSNNCSDYSRSLLTPLASATTPAEKHYNLAHSSTRMVIERLNGILKRRFPCLSLKLRFSPAKYSAVIVACAGLHNLSLILNNSIDPEDEEFEEMEVDDHDNDNESKSPMLPPDAILIVWRSSLGIDVLLINVELRIE</sequence>
<feature type="domain" description="DDE Tnp4" evidence="3">
    <location>
        <begin position="70"/>
        <end position="131"/>
    </location>
</feature>
<evidence type="ECO:0000259" key="3">
    <source>
        <dbReference type="Pfam" id="PF13359"/>
    </source>
</evidence>
<evidence type="ECO:0000313" key="4">
    <source>
        <dbReference type="Proteomes" id="UP000887565"/>
    </source>
</evidence>
<comment type="cofactor">
    <cofactor evidence="1">
        <name>a divalent metal cation</name>
        <dbReference type="ChEBI" id="CHEBI:60240"/>
    </cofactor>
</comment>
<dbReference type="AlphaFoldDB" id="A0A915HRT2"/>
<organism evidence="4 5">
    <name type="scientific">Romanomermis culicivorax</name>
    <name type="common">Nematode worm</name>
    <dbReference type="NCBI Taxonomy" id="13658"/>
    <lineage>
        <taxon>Eukaryota</taxon>
        <taxon>Metazoa</taxon>
        <taxon>Ecdysozoa</taxon>
        <taxon>Nematoda</taxon>
        <taxon>Enoplea</taxon>
        <taxon>Dorylaimia</taxon>
        <taxon>Mermithida</taxon>
        <taxon>Mermithoidea</taxon>
        <taxon>Mermithidae</taxon>
        <taxon>Romanomermis</taxon>
    </lineage>
</organism>
<name>A0A915HRT2_ROMCU</name>
<dbReference type="Pfam" id="PF13359">
    <property type="entry name" value="DDE_Tnp_4"/>
    <property type="match status" value="1"/>
</dbReference>